<accession>Q3J7W2</accession>
<dbReference type="Pfam" id="PF01063">
    <property type="entry name" value="Aminotran_4"/>
    <property type="match status" value="1"/>
</dbReference>
<sequence>MIGYCPFLLKGILLATAYLNGEFLPLGQAKVSVLDRGFLFGDGVYEVIPVYGGYFFRLTLHLQRLEQSLEAVHLQNPLPENQWQKILQELIAYNKGLDQAVYLQVTRGTAVRNHAFPDRVEPTVFAMSNPLEPLSAELRAKGVSAVTREDIRWKCCHIKSIALLANVLLRQEAIDVGAQEAILLHEERLTEGAASNVFIVREGVLATPPKGSFLLSGVTRDLILELAKENGIPCQERVISAQELTQADEIWLTSSTREIVPVTRIDGIQVGNGTPGLLWQQMDRLYQTYKTKVRAGLCES</sequence>
<evidence type="ECO:0000256" key="3">
    <source>
        <dbReference type="ARBA" id="ARBA00022898"/>
    </source>
</evidence>
<comment type="cofactor">
    <cofactor evidence="1 12">
        <name>pyridoxal 5'-phosphate</name>
        <dbReference type="ChEBI" id="CHEBI:597326"/>
    </cofactor>
</comment>
<dbReference type="AlphaFoldDB" id="Q3J7W2"/>
<dbReference type="InterPro" id="IPR050571">
    <property type="entry name" value="Class-IV_PLP-Dep_Aminotrnsfr"/>
</dbReference>
<dbReference type="GO" id="GO:0005829">
    <property type="term" value="C:cytosol"/>
    <property type="evidence" value="ECO:0007669"/>
    <property type="project" value="TreeGrafter"/>
</dbReference>
<dbReference type="Proteomes" id="UP000006838">
    <property type="component" value="Chromosome"/>
</dbReference>
<evidence type="ECO:0000256" key="1">
    <source>
        <dbReference type="ARBA" id="ARBA00001933"/>
    </source>
</evidence>
<organism evidence="13 14">
    <name type="scientific">Nitrosococcus oceani (strain ATCC 19707 / BCRC 17464 / JCM 30415 / NCIMB 11848 / C-107)</name>
    <dbReference type="NCBI Taxonomy" id="323261"/>
    <lineage>
        <taxon>Bacteria</taxon>
        <taxon>Pseudomonadati</taxon>
        <taxon>Pseudomonadota</taxon>
        <taxon>Gammaproteobacteria</taxon>
        <taxon>Chromatiales</taxon>
        <taxon>Chromatiaceae</taxon>
        <taxon>Nitrosococcus</taxon>
    </lineage>
</organism>
<dbReference type="GO" id="GO:0008483">
    <property type="term" value="F:transaminase activity"/>
    <property type="evidence" value="ECO:0007669"/>
    <property type="project" value="UniProtKB-KW"/>
</dbReference>
<dbReference type="EC" id="4.1.3.38" evidence="6"/>
<comment type="function">
    <text evidence="8">Involved in the biosynthesis of p-aminobenzoate (PABA), a precursor of tetrahydrofolate. Converts 4-amino-4-deoxychorismate into 4-aminobenzoate (PABA) and pyruvate.</text>
</comment>
<evidence type="ECO:0000256" key="9">
    <source>
        <dbReference type="ARBA" id="ARBA00069174"/>
    </source>
</evidence>
<dbReference type="CDD" id="cd01558">
    <property type="entry name" value="D-AAT_like"/>
    <property type="match status" value="1"/>
</dbReference>
<dbReference type="InterPro" id="IPR043131">
    <property type="entry name" value="BCAT-like_N"/>
</dbReference>
<comment type="catalytic activity">
    <reaction evidence="7">
        <text>4-amino-4-deoxychorismate = 4-aminobenzoate + pyruvate + H(+)</text>
        <dbReference type="Rhea" id="RHEA:16201"/>
        <dbReference type="ChEBI" id="CHEBI:15361"/>
        <dbReference type="ChEBI" id="CHEBI:15378"/>
        <dbReference type="ChEBI" id="CHEBI:17836"/>
        <dbReference type="ChEBI" id="CHEBI:58406"/>
        <dbReference type="EC" id="4.1.3.38"/>
    </reaction>
</comment>
<dbReference type="GO" id="GO:0008696">
    <property type="term" value="F:4-amino-4-deoxychorismate lyase activity"/>
    <property type="evidence" value="ECO:0007669"/>
    <property type="project" value="UniProtKB-EC"/>
</dbReference>
<keyword evidence="14" id="KW-1185">Reference proteome</keyword>
<name>Q3J7W2_NITOC</name>
<dbReference type="HOGENOM" id="CLU_020844_4_1_6"/>
<dbReference type="PANTHER" id="PTHR42743">
    <property type="entry name" value="AMINO-ACID AMINOTRANSFERASE"/>
    <property type="match status" value="1"/>
</dbReference>
<dbReference type="EMBL" id="CP000127">
    <property type="protein sequence ID" value="ABA59084.1"/>
    <property type="molecule type" value="Genomic_DNA"/>
</dbReference>
<dbReference type="InParanoid" id="Q3J7W2"/>
<dbReference type="InterPro" id="IPR018300">
    <property type="entry name" value="Aminotrans_IV_CS"/>
</dbReference>
<dbReference type="eggNOG" id="COG0115">
    <property type="taxonomic scope" value="Bacteria"/>
</dbReference>
<gene>
    <name evidence="13" type="ordered locus">Noc_2631</name>
</gene>
<keyword evidence="3 12" id="KW-0663">Pyridoxal phosphate</keyword>
<dbReference type="KEGG" id="noc:Noc_2631"/>
<dbReference type="STRING" id="323261.Noc_2631"/>
<evidence type="ECO:0000256" key="6">
    <source>
        <dbReference type="ARBA" id="ARBA00035676"/>
    </source>
</evidence>
<dbReference type="GO" id="GO:0046656">
    <property type="term" value="P:folic acid biosynthetic process"/>
    <property type="evidence" value="ECO:0007669"/>
    <property type="project" value="UniProtKB-KW"/>
</dbReference>
<dbReference type="GO" id="GO:0008652">
    <property type="term" value="P:amino acid biosynthetic process"/>
    <property type="evidence" value="ECO:0007669"/>
    <property type="project" value="UniProtKB-ARBA"/>
</dbReference>
<dbReference type="InterPro" id="IPR036038">
    <property type="entry name" value="Aminotransferase-like"/>
</dbReference>
<protein>
    <recommendedName>
        <fullName evidence="9">Aminodeoxychorismate lyase</fullName>
        <ecNumber evidence="6">4.1.3.38</ecNumber>
    </recommendedName>
    <alternativeName>
        <fullName evidence="10">4-amino-4-deoxychorismate lyase</fullName>
    </alternativeName>
</protein>
<evidence type="ECO:0000256" key="7">
    <source>
        <dbReference type="ARBA" id="ARBA00049529"/>
    </source>
</evidence>
<evidence type="ECO:0000256" key="8">
    <source>
        <dbReference type="ARBA" id="ARBA00054027"/>
    </source>
</evidence>
<reference evidence="14" key="1">
    <citation type="journal article" date="2006" name="Appl. Environ. Microbiol.">
        <title>Complete genome sequence of the marine, chemolithoautotrophic, ammonia-oxidizing bacterium Nitrosococcus oceani ATCC 19707.</title>
        <authorList>
            <person name="Klotz M.G."/>
            <person name="Arp D.J."/>
            <person name="Chain P.S.G."/>
            <person name="El-Sheikh A.F."/>
            <person name="Hauser L.J."/>
            <person name="Hommes N.G."/>
            <person name="Larimer F.W."/>
            <person name="Malfatti S.A."/>
            <person name="Norton J.M."/>
            <person name="Poret-Peterson A.T."/>
            <person name="Vergez L.M."/>
            <person name="Ward B.B."/>
        </authorList>
    </citation>
    <scope>NUCLEOTIDE SEQUENCE [LARGE SCALE GENOMIC DNA]</scope>
    <source>
        <strain evidence="14">ATCC 19707 / BCRC 17464 / NCIMB 11848 / C-107</strain>
    </source>
</reference>
<dbReference type="Gene3D" id="3.30.470.10">
    <property type="match status" value="1"/>
</dbReference>
<dbReference type="InterPro" id="IPR001544">
    <property type="entry name" value="Aminotrans_IV"/>
</dbReference>
<evidence type="ECO:0000256" key="10">
    <source>
        <dbReference type="ARBA" id="ARBA00080135"/>
    </source>
</evidence>
<proteinExistence type="inferred from homology"/>
<evidence type="ECO:0000256" key="12">
    <source>
        <dbReference type="RuleBase" id="RU004516"/>
    </source>
</evidence>
<dbReference type="PANTHER" id="PTHR42743:SF10">
    <property type="entry name" value="D-ALANINE AMINOTRANSFERASE"/>
    <property type="match status" value="1"/>
</dbReference>
<evidence type="ECO:0000256" key="11">
    <source>
        <dbReference type="RuleBase" id="RU004106"/>
    </source>
</evidence>
<evidence type="ECO:0000313" key="13">
    <source>
        <dbReference type="EMBL" id="ABA59084.1"/>
    </source>
</evidence>
<evidence type="ECO:0000313" key="14">
    <source>
        <dbReference type="Proteomes" id="UP000006838"/>
    </source>
</evidence>
<evidence type="ECO:0000256" key="5">
    <source>
        <dbReference type="ARBA" id="ARBA00035633"/>
    </source>
</evidence>
<evidence type="ECO:0000256" key="2">
    <source>
        <dbReference type="ARBA" id="ARBA00009320"/>
    </source>
</evidence>
<dbReference type="FunFam" id="3.20.10.10:FF:000002">
    <property type="entry name" value="D-alanine aminotransferase"/>
    <property type="match status" value="1"/>
</dbReference>
<dbReference type="InterPro" id="IPR043132">
    <property type="entry name" value="BCAT-like_C"/>
</dbReference>
<comment type="similarity">
    <text evidence="2 11">Belongs to the class-IV pyridoxal-phosphate-dependent aminotransferase family.</text>
</comment>
<keyword evidence="13" id="KW-0808">Transferase</keyword>
<keyword evidence="4" id="KW-0289">Folate biosynthesis</keyword>
<evidence type="ECO:0000256" key="4">
    <source>
        <dbReference type="ARBA" id="ARBA00022909"/>
    </source>
</evidence>
<keyword evidence="13" id="KW-0032">Aminotransferase</keyword>
<dbReference type="PROSITE" id="PS00770">
    <property type="entry name" value="AA_TRANSFER_CLASS_4"/>
    <property type="match status" value="1"/>
</dbReference>
<comment type="pathway">
    <text evidence="5">Cofactor biosynthesis; tetrahydrofolate biosynthesis; 4-aminobenzoate from chorismate: step 2/2.</text>
</comment>
<dbReference type="SUPFAM" id="SSF56752">
    <property type="entry name" value="D-aminoacid aminotransferase-like PLP-dependent enzymes"/>
    <property type="match status" value="1"/>
</dbReference>
<dbReference type="Gene3D" id="3.20.10.10">
    <property type="entry name" value="D-amino Acid Aminotransferase, subunit A, domain 2"/>
    <property type="match status" value="1"/>
</dbReference>